<dbReference type="InterPro" id="IPR023333">
    <property type="entry name" value="Proteasome_suB-type"/>
</dbReference>
<comment type="caution">
    <text evidence="4">The sequence shown here is derived from an EMBL/GenBank/DDBJ whole genome shotgun (WGS) entry which is preliminary data.</text>
</comment>
<proteinExistence type="predicted"/>
<dbReference type="EMBL" id="AUZZ01005827">
    <property type="protein sequence ID" value="EQD48158.1"/>
    <property type="molecule type" value="Genomic_DNA"/>
</dbReference>
<dbReference type="InterPro" id="IPR029055">
    <property type="entry name" value="Ntn_hydrolases_N"/>
</dbReference>
<dbReference type="GO" id="GO:0008233">
    <property type="term" value="F:peptidase activity"/>
    <property type="evidence" value="ECO:0007669"/>
    <property type="project" value="UniProtKB-KW"/>
</dbReference>
<keyword evidence="1" id="KW-0963">Cytoplasm</keyword>
<dbReference type="AlphaFoldDB" id="T0ZUG1"/>
<evidence type="ECO:0000256" key="2">
    <source>
        <dbReference type="ARBA" id="ARBA00022670"/>
    </source>
</evidence>
<dbReference type="Gene3D" id="3.60.20.10">
    <property type="entry name" value="Glutamine Phosphoribosylpyrophosphate, subunit 1, domain 1"/>
    <property type="match status" value="1"/>
</dbReference>
<gene>
    <name evidence="4" type="ORF">B2A_08096</name>
</gene>
<dbReference type="Pfam" id="PF00227">
    <property type="entry name" value="Proteasome"/>
    <property type="match status" value="1"/>
</dbReference>
<keyword evidence="2" id="KW-0645">Protease</keyword>
<protein>
    <submittedName>
        <fullName evidence="4">Proteasome, alpha and beta subunits</fullName>
        <ecNumber evidence="4">3.4.25.-</ecNumber>
    </submittedName>
</protein>
<feature type="non-terminal residue" evidence="4">
    <location>
        <position position="1"/>
    </location>
</feature>
<keyword evidence="4" id="KW-0647">Proteasome</keyword>
<dbReference type="GO" id="GO:0051603">
    <property type="term" value="P:proteolysis involved in protein catabolic process"/>
    <property type="evidence" value="ECO:0007669"/>
    <property type="project" value="InterPro"/>
</dbReference>
<organism evidence="4">
    <name type="scientific">mine drainage metagenome</name>
    <dbReference type="NCBI Taxonomy" id="410659"/>
    <lineage>
        <taxon>unclassified sequences</taxon>
        <taxon>metagenomes</taxon>
        <taxon>ecological metagenomes</taxon>
    </lineage>
</organism>
<dbReference type="PROSITE" id="PS51476">
    <property type="entry name" value="PROTEASOME_BETA_2"/>
    <property type="match status" value="1"/>
</dbReference>
<keyword evidence="3 4" id="KW-0378">Hydrolase</keyword>
<reference evidence="4" key="2">
    <citation type="journal article" date="2014" name="ISME J.">
        <title>Microbial stratification in low pH oxic and suboxic macroscopic growths along an acid mine drainage.</title>
        <authorList>
            <person name="Mendez-Garcia C."/>
            <person name="Mesa V."/>
            <person name="Sprenger R.R."/>
            <person name="Richter M."/>
            <person name="Diez M.S."/>
            <person name="Solano J."/>
            <person name="Bargiela R."/>
            <person name="Golyshina O.V."/>
            <person name="Manteca A."/>
            <person name="Ramos J.L."/>
            <person name="Gallego J.R."/>
            <person name="Llorente I."/>
            <person name="Martins Dos Santos V.A."/>
            <person name="Jensen O.N."/>
            <person name="Pelaez A.I."/>
            <person name="Sanchez J."/>
            <person name="Ferrer M."/>
        </authorList>
    </citation>
    <scope>NUCLEOTIDE SEQUENCE</scope>
</reference>
<accession>T0ZUG1</accession>
<dbReference type="PANTHER" id="PTHR32194:SF0">
    <property type="entry name" value="ATP-DEPENDENT PROTEASE SUBUNIT HSLV"/>
    <property type="match status" value="1"/>
</dbReference>
<dbReference type="GO" id="GO:0005839">
    <property type="term" value="C:proteasome core complex"/>
    <property type="evidence" value="ECO:0007669"/>
    <property type="project" value="InterPro"/>
</dbReference>
<evidence type="ECO:0000256" key="3">
    <source>
        <dbReference type="ARBA" id="ARBA00022801"/>
    </source>
</evidence>
<sequence>IYKMDEGKPLSPKSANSLLSIILQENKMMPFYVQLIVGGIDSTGEPQLFSLDAVGGSSSESKFTSTGSGSLTALGYVEDSYKKGMTTKDAVKLVVKALSIAMRRDAATGDHMTVVVINKSGFTEYTDKDLEKMVPAK</sequence>
<dbReference type="InterPro" id="IPR001353">
    <property type="entry name" value="Proteasome_sua/b"/>
</dbReference>
<evidence type="ECO:0000313" key="4">
    <source>
        <dbReference type="EMBL" id="EQD48158.1"/>
    </source>
</evidence>
<reference evidence="4" key="1">
    <citation type="submission" date="2013-08" db="EMBL/GenBank/DDBJ databases">
        <authorList>
            <person name="Mendez C."/>
            <person name="Richter M."/>
            <person name="Ferrer M."/>
            <person name="Sanchez J."/>
        </authorList>
    </citation>
    <scope>NUCLEOTIDE SEQUENCE</scope>
</reference>
<dbReference type="PANTHER" id="PTHR32194">
    <property type="entry name" value="METALLOPROTEASE TLDD"/>
    <property type="match status" value="1"/>
</dbReference>
<dbReference type="GO" id="GO:0005737">
    <property type="term" value="C:cytoplasm"/>
    <property type="evidence" value="ECO:0007669"/>
    <property type="project" value="TreeGrafter"/>
</dbReference>
<name>T0ZUG1_9ZZZZ</name>
<dbReference type="SUPFAM" id="SSF56235">
    <property type="entry name" value="N-terminal nucleophile aminohydrolases (Ntn hydrolases)"/>
    <property type="match status" value="1"/>
</dbReference>
<evidence type="ECO:0000256" key="1">
    <source>
        <dbReference type="ARBA" id="ARBA00022490"/>
    </source>
</evidence>
<dbReference type="EC" id="3.4.25.-" evidence="4"/>